<dbReference type="Proteomes" id="UP001189429">
    <property type="component" value="Unassembled WGS sequence"/>
</dbReference>
<dbReference type="EMBL" id="CAUYUJ010019469">
    <property type="protein sequence ID" value="CAK0891382.1"/>
    <property type="molecule type" value="Genomic_DNA"/>
</dbReference>
<comment type="caution">
    <text evidence="1">The sequence shown here is derived from an EMBL/GenBank/DDBJ whole genome shotgun (WGS) entry which is preliminary data.</text>
</comment>
<accession>A0ABN9X0Y5</accession>
<evidence type="ECO:0000313" key="1">
    <source>
        <dbReference type="EMBL" id="CAK0891382.1"/>
    </source>
</evidence>
<feature type="non-terminal residue" evidence="1">
    <location>
        <position position="303"/>
    </location>
</feature>
<keyword evidence="2" id="KW-1185">Reference proteome</keyword>
<organism evidence="1 2">
    <name type="scientific">Prorocentrum cordatum</name>
    <dbReference type="NCBI Taxonomy" id="2364126"/>
    <lineage>
        <taxon>Eukaryota</taxon>
        <taxon>Sar</taxon>
        <taxon>Alveolata</taxon>
        <taxon>Dinophyceae</taxon>
        <taxon>Prorocentrales</taxon>
        <taxon>Prorocentraceae</taxon>
        <taxon>Prorocentrum</taxon>
    </lineage>
</organism>
<gene>
    <name evidence="1" type="ORF">PCOR1329_LOCUS71353</name>
</gene>
<name>A0ABN9X0Y5_9DINO</name>
<protein>
    <submittedName>
        <fullName evidence="1">Uncharacterized protein</fullName>
    </submittedName>
</protein>
<evidence type="ECO:0000313" key="2">
    <source>
        <dbReference type="Proteomes" id="UP001189429"/>
    </source>
</evidence>
<proteinExistence type="predicted"/>
<reference evidence="1" key="1">
    <citation type="submission" date="2023-10" db="EMBL/GenBank/DDBJ databases">
        <authorList>
            <person name="Chen Y."/>
            <person name="Shah S."/>
            <person name="Dougan E. K."/>
            <person name="Thang M."/>
            <person name="Chan C."/>
        </authorList>
    </citation>
    <scope>NUCLEOTIDE SEQUENCE [LARGE SCALE GENOMIC DNA]</scope>
</reference>
<sequence>MYIPSLQATVGMVAAHKSLGTLLAADGSIGPEVAYRCGTARAITGAMSRTVFRMRGVSLAAKLQYHAALIESKIIHNAETWGQLSEKSKQQLESAYYGSLRRAVKCQKRKDTLSDAEEKALIPAARSTTPLIPPQGPEMCDPVEPPSVVEVQQDRPVWTLILDVANAPVLGDLGVEGTIEHWLKLVREFLVVGLHGGPPCETWSAARFNGKGPRPVRSRELPWGIECLTSKERRQVDLGNVLLRTMCRFLVACAGHDTPAIMEHPAEAHWRPQAPSSWLLDEVRYILSLPGAEKVTVAQCLYG</sequence>